<dbReference type="AlphaFoldDB" id="A0A8E2JLI0"/>
<dbReference type="Proteomes" id="UP000250140">
    <property type="component" value="Unassembled WGS sequence"/>
</dbReference>
<accession>A0A8E2JLI0</accession>
<protein>
    <submittedName>
        <fullName evidence="1">Uncharacterized protein</fullName>
    </submittedName>
</protein>
<organism evidence="1 2">
    <name type="scientific">Glonium stellatum</name>
    <dbReference type="NCBI Taxonomy" id="574774"/>
    <lineage>
        <taxon>Eukaryota</taxon>
        <taxon>Fungi</taxon>
        <taxon>Dikarya</taxon>
        <taxon>Ascomycota</taxon>
        <taxon>Pezizomycotina</taxon>
        <taxon>Dothideomycetes</taxon>
        <taxon>Pleosporomycetidae</taxon>
        <taxon>Gloniales</taxon>
        <taxon>Gloniaceae</taxon>
        <taxon>Glonium</taxon>
    </lineage>
</organism>
<evidence type="ECO:0000313" key="2">
    <source>
        <dbReference type="Proteomes" id="UP000250140"/>
    </source>
</evidence>
<proteinExistence type="predicted"/>
<sequence>MVCLQLMITRNYNDPVVHRSRSSPTVACMILTRVSKARCINPYTNGLTFRLSVNIVLHLELRLPYNCQCGFLRRFGALSANKVLHVIELRLKSSLFSE</sequence>
<dbReference type="EMBL" id="KV751118">
    <property type="protein sequence ID" value="OCL01517.1"/>
    <property type="molecule type" value="Genomic_DNA"/>
</dbReference>
<evidence type="ECO:0000313" key="1">
    <source>
        <dbReference type="EMBL" id="OCL01517.1"/>
    </source>
</evidence>
<gene>
    <name evidence="1" type="ORF">AOQ84DRAFT_2250</name>
</gene>
<reference evidence="1 2" key="1">
    <citation type="journal article" date="2016" name="Nat. Commun.">
        <title>Ectomycorrhizal ecology is imprinted in the genome of the dominant symbiotic fungus Cenococcum geophilum.</title>
        <authorList>
            <consortium name="DOE Joint Genome Institute"/>
            <person name="Peter M."/>
            <person name="Kohler A."/>
            <person name="Ohm R.A."/>
            <person name="Kuo A."/>
            <person name="Krutzmann J."/>
            <person name="Morin E."/>
            <person name="Arend M."/>
            <person name="Barry K.W."/>
            <person name="Binder M."/>
            <person name="Choi C."/>
            <person name="Clum A."/>
            <person name="Copeland A."/>
            <person name="Grisel N."/>
            <person name="Haridas S."/>
            <person name="Kipfer T."/>
            <person name="LaButti K."/>
            <person name="Lindquist E."/>
            <person name="Lipzen A."/>
            <person name="Maire R."/>
            <person name="Meier B."/>
            <person name="Mihaltcheva S."/>
            <person name="Molinier V."/>
            <person name="Murat C."/>
            <person name="Poggeler S."/>
            <person name="Quandt C.A."/>
            <person name="Sperisen C."/>
            <person name="Tritt A."/>
            <person name="Tisserant E."/>
            <person name="Crous P.W."/>
            <person name="Henrissat B."/>
            <person name="Nehls U."/>
            <person name="Egli S."/>
            <person name="Spatafora J.W."/>
            <person name="Grigoriev I.V."/>
            <person name="Martin F.M."/>
        </authorList>
    </citation>
    <scope>NUCLEOTIDE SEQUENCE [LARGE SCALE GENOMIC DNA]</scope>
    <source>
        <strain evidence="1 2">CBS 207.34</strain>
    </source>
</reference>
<name>A0A8E2JLI0_9PEZI</name>
<keyword evidence="2" id="KW-1185">Reference proteome</keyword>